<dbReference type="AlphaFoldDB" id="A0A5S4G3U2"/>
<dbReference type="InterPro" id="IPR053844">
    <property type="entry name" value="AH_C"/>
</dbReference>
<accession>A0A5S4G3U2</accession>
<dbReference type="EMBL" id="VCKZ01000507">
    <property type="protein sequence ID" value="TMR27184.1"/>
    <property type="molecule type" value="Genomic_DNA"/>
</dbReference>
<sequence>METLRMFVNGQAMSGGSLNEALEGAEFLGPAETAPRYRFYSVRDEFPGLHPVPSGGRPVPGELYAVTYEILREHLLPGEPPELELGVIELADGSGTLCMRMRAESLDLPGVVDISDAGGWRAHLAAVSR</sequence>
<dbReference type="Gene3D" id="3.10.490.10">
    <property type="entry name" value="Gamma-glutamyl cyclotransferase-like"/>
    <property type="match status" value="1"/>
</dbReference>
<reference evidence="2 3" key="1">
    <citation type="submission" date="2019-05" db="EMBL/GenBank/DDBJ databases">
        <title>Draft genome sequence of Actinomadura geliboluensis A8036.</title>
        <authorList>
            <person name="Saricaoglu S."/>
            <person name="Isik K."/>
        </authorList>
    </citation>
    <scope>NUCLEOTIDE SEQUENCE [LARGE SCALE GENOMIC DNA]</scope>
    <source>
        <strain evidence="2 3">A8036</strain>
    </source>
</reference>
<dbReference type="RefSeq" id="WP_138641659.1">
    <property type="nucleotide sequence ID" value="NZ_JASWDG010000024.1"/>
</dbReference>
<evidence type="ECO:0000313" key="3">
    <source>
        <dbReference type="Proteomes" id="UP000305238"/>
    </source>
</evidence>
<dbReference type="Proteomes" id="UP000305238">
    <property type="component" value="Unassembled WGS sequence"/>
</dbReference>
<dbReference type="CDD" id="cd06661">
    <property type="entry name" value="GGCT_like"/>
    <property type="match status" value="1"/>
</dbReference>
<evidence type="ECO:0000259" key="1">
    <source>
        <dbReference type="Pfam" id="PF21986"/>
    </source>
</evidence>
<name>A0A5S4G3U2_9ACTN</name>
<comment type="caution">
    <text evidence="2">The sequence shown here is derived from an EMBL/GenBank/DDBJ whole genome shotgun (WGS) entry which is preliminary data.</text>
</comment>
<feature type="domain" description="Allophanate hydrolase C-terminal" evidence="1">
    <location>
        <begin position="5"/>
        <end position="124"/>
    </location>
</feature>
<dbReference type="Pfam" id="PF21986">
    <property type="entry name" value="AH_C"/>
    <property type="match status" value="1"/>
</dbReference>
<dbReference type="OrthoDB" id="424376at2"/>
<dbReference type="InterPro" id="IPR013024">
    <property type="entry name" value="GGCT-like"/>
</dbReference>
<dbReference type="SUPFAM" id="SSF110857">
    <property type="entry name" value="Gamma-glutamyl cyclotransferase-like"/>
    <property type="match status" value="1"/>
</dbReference>
<protein>
    <recommendedName>
        <fullName evidence="1">Allophanate hydrolase C-terminal domain-containing protein</fullName>
    </recommendedName>
</protein>
<organism evidence="2 3">
    <name type="scientific">Actinomadura geliboluensis</name>
    <dbReference type="NCBI Taxonomy" id="882440"/>
    <lineage>
        <taxon>Bacteria</taxon>
        <taxon>Bacillati</taxon>
        <taxon>Actinomycetota</taxon>
        <taxon>Actinomycetes</taxon>
        <taxon>Streptosporangiales</taxon>
        <taxon>Thermomonosporaceae</taxon>
        <taxon>Actinomadura</taxon>
    </lineage>
</organism>
<keyword evidence="3" id="KW-1185">Reference proteome</keyword>
<gene>
    <name evidence="2" type="ORF">ETD96_39820</name>
</gene>
<evidence type="ECO:0000313" key="2">
    <source>
        <dbReference type="EMBL" id="TMR27184.1"/>
    </source>
</evidence>
<dbReference type="InterPro" id="IPR036568">
    <property type="entry name" value="GGCT-like_sf"/>
</dbReference>
<proteinExistence type="predicted"/>